<feature type="region of interest" description="Disordered" evidence="3">
    <location>
        <begin position="422"/>
        <end position="526"/>
    </location>
</feature>
<feature type="compositionally biased region" description="Low complexity" evidence="3">
    <location>
        <begin position="96"/>
        <end position="105"/>
    </location>
</feature>
<dbReference type="OrthoDB" id="446635at2759"/>
<feature type="region of interest" description="Disordered" evidence="3">
    <location>
        <begin position="15"/>
        <end position="224"/>
    </location>
</feature>
<feature type="domain" description="Nuclear speckle splicing regulatory protein 1 N-terminal" evidence="4">
    <location>
        <begin position="215"/>
        <end position="333"/>
    </location>
</feature>
<keyword evidence="2" id="KW-0175">Coiled coil</keyword>
<feature type="region of interest" description="Disordered" evidence="3">
    <location>
        <begin position="312"/>
        <end position="340"/>
    </location>
</feature>
<evidence type="ECO:0000256" key="3">
    <source>
        <dbReference type="SAM" id="MobiDB-lite"/>
    </source>
</evidence>
<evidence type="ECO:0000313" key="5">
    <source>
        <dbReference type="EMBL" id="OJZ84981.1"/>
    </source>
</evidence>
<feature type="compositionally biased region" description="Basic and acidic residues" evidence="3">
    <location>
        <begin position="312"/>
        <end position="330"/>
    </location>
</feature>
<organism evidence="5 6">
    <name type="scientific">Aspergillus luchuensis (strain CBS 106.47)</name>
    <dbReference type="NCBI Taxonomy" id="1137211"/>
    <lineage>
        <taxon>Eukaryota</taxon>
        <taxon>Fungi</taxon>
        <taxon>Dikarya</taxon>
        <taxon>Ascomycota</taxon>
        <taxon>Pezizomycotina</taxon>
        <taxon>Eurotiomycetes</taxon>
        <taxon>Eurotiomycetidae</taxon>
        <taxon>Eurotiales</taxon>
        <taxon>Aspergillaceae</taxon>
        <taxon>Aspergillus</taxon>
        <taxon>Aspergillus subgen. Circumdati</taxon>
    </lineage>
</organism>
<evidence type="ECO:0000256" key="1">
    <source>
        <dbReference type="ARBA" id="ARBA00010126"/>
    </source>
</evidence>
<dbReference type="VEuPathDB" id="FungiDB:ASPFODRAFT_138127"/>
<dbReference type="GO" id="GO:0000381">
    <property type="term" value="P:regulation of alternative mRNA splicing, via spliceosome"/>
    <property type="evidence" value="ECO:0007669"/>
    <property type="project" value="InterPro"/>
</dbReference>
<dbReference type="Pfam" id="PF09745">
    <property type="entry name" value="NSRP1_N"/>
    <property type="match status" value="1"/>
</dbReference>
<sequence>MDNKLVHVLRCIRESETSDPVAPGLGCAEGDVEQGDVRRGEDREVVGHFFLDNMPPPKLGFGLNAPSKPIPRPNPPAPKRKKPIFGDDSDDDEPQSTTSVKKGPSSGSGGDSGAIEITTIGGLDDLTPTNNEEEEARPAKRKLLAPGASSSTKPPNMKPLNKSSIFADASDEEGEATNTPTYGLNPSTSSKPKPKSKDIDTTKPYTNLSALHSSRKHAAEASELDPTIYSYDAVYDSLHAKPNKDKKASDSESGSSVPKYMTSLLRSAEIRKRDQMRARDRLLAKEREAEGDEFADKEKFVTAAYKAQQEELRRVQAEEEAREKEEEERRKKNGGSGMVDFYRDMLSRGEERHEAVVKAAEEAAKKVKEGGVGEEEKEEGEEKKEKSEAQMAEELNAKGAHIAVNDEGQVVDKRQLLSAGLNVAPKPKQTQKEKDAAAAAASRVAVQASRFGAQKQAERGGQRARQTEMIASQLEERARQEEEAEAARQKEIAERSRSRKTEGDVMSAKERYLARKREREAAAKKA</sequence>
<feature type="compositionally biased region" description="Basic and acidic residues" evidence="3">
    <location>
        <begin position="474"/>
        <end position="526"/>
    </location>
</feature>
<dbReference type="InterPro" id="IPR053246">
    <property type="entry name" value="NS_splicing_regulatory_protein"/>
</dbReference>
<dbReference type="PANTHER" id="PTHR47845:SF1">
    <property type="entry name" value="NUCLEAR SPECKLE SPLICING REGULATORY PROTEIN 1 HOMOLOG"/>
    <property type="match status" value="1"/>
</dbReference>
<dbReference type="Proteomes" id="UP000184063">
    <property type="component" value="Unassembled WGS sequence"/>
</dbReference>
<protein>
    <recommendedName>
        <fullName evidence="4">Nuclear speckle splicing regulatory protein 1 N-terminal domain-containing protein</fullName>
    </recommendedName>
</protein>
<dbReference type="PANTHER" id="PTHR47845">
    <property type="entry name" value="NUCLEAR SPECKLE SPLICING REGULATORY PROTEIN 1 HOMOLOG"/>
    <property type="match status" value="1"/>
</dbReference>
<evidence type="ECO:0000256" key="2">
    <source>
        <dbReference type="ARBA" id="ARBA00023054"/>
    </source>
</evidence>
<dbReference type="EMBL" id="KV878243">
    <property type="protein sequence ID" value="OJZ84981.1"/>
    <property type="molecule type" value="Genomic_DNA"/>
</dbReference>
<dbReference type="AlphaFoldDB" id="A0A1M3TE12"/>
<evidence type="ECO:0000259" key="4">
    <source>
        <dbReference type="Pfam" id="PF09745"/>
    </source>
</evidence>
<feature type="region of interest" description="Disordered" evidence="3">
    <location>
        <begin position="364"/>
        <end position="407"/>
    </location>
</feature>
<gene>
    <name evidence="5" type="ORF">ASPFODRAFT_138127</name>
</gene>
<feature type="compositionally biased region" description="Low complexity" evidence="3">
    <location>
        <begin position="437"/>
        <end position="450"/>
    </location>
</feature>
<feature type="compositionally biased region" description="Basic and acidic residues" evidence="3">
    <location>
        <begin position="35"/>
        <end position="46"/>
    </location>
</feature>
<comment type="similarity">
    <text evidence="1">Belongs to the NSRP1 family.</text>
</comment>
<accession>A0A1M3TE12</accession>
<evidence type="ECO:0000313" key="6">
    <source>
        <dbReference type="Proteomes" id="UP000184063"/>
    </source>
</evidence>
<reference evidence="6" key="1">
    <citation type="journal article" date="2017" name="Genome Biol.">
        <title>Comparative genomics reveals high biological diversity and specific adaptations in the industrially and medically important fungal genus Aspergillus.</title>
        <authorList>
            <person name="de Vries R.P."/>
            <person name="Riley R."/>
            <person name="Wiebenga A."/>
            <person name="Aguilar-Osorio G."/>
            <person name="Amillis S."/>
            <person name="Uchima C.A."/>
            <person name="Anderluh G."/>
            <person name="Asadollahi M."/>
            <person name="Askin M."/>
            <person name="Barry K."/>
            <person name="Battaglia E."/>
            <person name="Bayram O."/>
            <person name="Benocci T."/>
            <person name="Braus-Stromeyer S.A."/>
            <person name="Caldana C."/>
            <person name="Canovas D."/>
            <person name="Cerqueira G.C."/>
            <person name="Chen F."/>
            <person name="Chen W."/>
            <person name="Choi C."/>
            <person name="Clum A."/>
            <person name="Dos Santos R.A."/>
            <person name="Damasio A.R."/>
            <person name="Diallinas G."/>
            <person name="Emri T."/>
            <person name="Fekete E."/>
            <person name="Flipphi M."/>
            <person name="Freyberg S."/>
            <person name="Gallo A."/>
            <person name="Gournas C."/>
            <person name="Habgood R."/>
            <person name="Hainaut M."/>
            <person name="Harispe M.L."/>
            <person name="Henrissat B."/>
            <person name="Hilden K.S."/>
            <person name="Hope R."/>
            <person name="Hossain A."/>
            <person name="Karabika E."/>
            <person name="Karaffa L."/>
            <person name="Karanyi Z."/>
            <person name="Krasevec N."/>
            <person name="Kuo A."/>
            <person name="Kusch H."/>
            <person name="LaButti K."/>
            <person name="Lagendijk E.L."/>
            <person name="Lapidus A."/>
            <person name="Levasseur A."/>
            <person name="Lindquist E."/>
            <person name="Lipzen A."/>
            <person name="Logrieco A.F."/>
            <person name="MacCabe A."/>
            <person name="Maekelae M.R."/>
            <person name="Malavazi I."/>
            <person name="Melin P."/>
            <person name="Meyer V."/>
            <person name="Mielnichuk N."/>
            <person name="Miskei M."/>
            <person name="Molnar A.P."/>
            <person name="Mule G."/>
            <person name="Ngan C.Y."/>
            <person name="Orejas M."/>
            <person name="Orosz E."/>
            <person name="Ouedraogo J.P."/>
            <person name="Overkamp K.M."/>
            <person name="Park H.-S."/>
            <person name="Perrone G."/>
            <person name="Piumi F."/>
            <person name="Punt P.J."/>
            <person name="Ram A.F."/>
            <person name="Ramon A."/>
            <person name="Rauscher S."/>
            <person name="Record E."/>
            <person name="Riano-Pachon D.M."/>
            <person name="Robert V."/>
            <person name="Roehrig J."/>
            <person name="Ruller R."/>
            <person name="Salamov A."/>
            <person name="Salih N.S."/>
            <person name="Samson R.A."/>
            <person name="Sandor E."/>
            <person name="Sanguinetti M."/>
            <person name="Schuetze T."/>
            <person name="Sepcic K."/>
            <person name="Shelest E."/>
            <person name="Sherlock G."/>
            <person name="Sophianopoulou V."/>
            <person name="Squina F.M."/>
            <person name="Sun H."/>
            <person name="Susca A."/>
            <person name="Todd R.B."/>
            <person name="Tsang A."/>
            <person name="Unkles S.E."/>
            <person name="van de Wiele N."/>
            <person name="van Rossen-Uffink D."/>
            <person name="Oliveira J.V."/>
            <person name="Vesth T.C."/>
            <person name="Visser J."/>
            <person name="Yu J.-H."/>
            <person name="Zhou M."/>
            <person name="Andersen M.R."/>
            <person name="Archer D.B."/>
            <person name="Baker S.E."/>
            <person name="Benoit I."/>
            <person name="Brakhage A.A."/>
            <person name="Braus G.H."/>
            <person name="Fischer R."/>
            <person name="Frisvad J.C."/>
            <person name="Goldman G.H."/>
            <person name="Houbraken J."/>
            <person name="Oakley B."/>
            <person name="Pocsi I."/>
            <person name="Scazzocchio C."/>
            <person name="Seiboth B."/>
            <person name="vanKuyk P.A."/>
            <person name="Wortman J."/>
            <person name="Dyer P.S."/>
            <person name="Grigoriev I.V."/>
        </authorList>
    </citation>
    <scope>NUCLEOTIDE SEQUENCE [LARGE SCALE GENOMIC DNA]</scope>
    <source>
        <strain evidence="6">CBS 106.47</strain>
    </source>
</reference>
<dbReference type="InterPro" id="IPR018612">
    <property type="entry name" value="NSRP1_N"/>
</dbReference>
<name>A0A1M3TE12_ASPLC</name>
<proteinExistence type="inferred from homology"/>
<feature type="compositionally biased region" description="Basic and acidic residues" evidence="3">
    <location>
        <begin position="239"/>
        <end position="250"/>
    </location>
</feature>
<feature type="compositionally biased region" description="Pro residues" evidence="3">
    <location>
        <begin position="68"/>
        <end position="77"/>
    </location>
</feature>
<feature type="region of interest" description="Disordered" evidence="3">
    <location>
        <begin position="239"/>
        <end position="261"/>
    </location>
</feature>
<feature type="compositionally biased region" description="Polar residues" evidence="3">
    <location>
        <begin position="176"/>
        <end position="185"/>
    </location>
</feature>